<sequence length="113" mass="12931">MIRRVCLSGLIKTSYEVLEIFSSPLFTTSVGGFRNVTKFAAKRPPTREVNPNLHHILLNHLLLFFGRSEFSTKNCVFFSHPIFAITGCHKYDVWRLKTIPGVAHMTLYSSLYP</sequence>
<name>A0A1D8NN29_YARLL</name>
<dbReference type="VEuPathDB" id="FungiDB:YALI1_F16199g"/>
<gene>
    <name evidence="1" type="ORF">YALI1_F16199g</name>
</gene>
<evidence type="ECO:0000313" key="1">
    <source>
        <dbReference type="EMBL" id="AOW07047.1"/>
    </source>
</evidence>
<accession>A0A1D8NN29</accession>
<dbReference type="GeneID" id="94583934"/>
<dbReference type="AlphaFoldDB" id="A0A1D8NN29"/>
<evidence type="ECO:0000313" key="2">
    <source>
        <dbReference type="Proteomes" id="UP000182444"/>
    </source>
</evidence>
<dbReference type="RefSeq" id="XP_068139450.1">
    <property type="nucleotide sequence ID" value="XM_068283349.1"/>
</dbReference>
<reference evidence="1 2" key="1">
    <citation type="journal article" date="2016" name="PLoS ONE">
        <title>Sequence Assembly of Yarrowia lipolytica Strain W29/CLIB89 Shows Transposable Element Diversity.</title>
        <authorList>
            <person name="Magnan C."/>
            <person name="Yu J."/>
            <person name="Chang I."/>
            <person name="Jahn E."/>
            <person name="Kanomata Y."/>
            <person name="Wu J."/>
            <person name="Zeller M."/>
            <person name="Oakes M."/>
            <person name="Baldi P."/>
            <person name="Sandmeyer S."/>
        </authorList>
    </citation>
    <scope>NUCLEOTIDE SEQUENCE [LARGE SCALE GENOMIC DNA]</scope>
    <source>
        <strain evidence="2">CLIB89(W29)</strain>
    </source>
</reference>
<dbReference type="EMBL" id="CP017558">
    <property type="protein sequence ID" value="AOW07047.1"/>
    <property type="molecule type" value="Genomic_DNA"/>
</dbReference>
<protein>
    <submittedName>
        <fullName evidence="1">Uncharacterized protein</fullName>
    </submittedName>
</protein>
<proteinExistence type="predicted"/>
<dbReference type="Proteomes" id="UP000182444">
    <property type="component" value="Chromosome 1F"/>
</dbReference>
<organism evidence="1 2">
    <name type="scientific">Yarrowia lipolytica</name>
    <name type="common">Candida lipolytica</name>
    <dbReference type="NCBI Taxonomy" id="4952"/>
    <lineage>
        <taxon>Eukaryota</taxon>
        <taxon>Fungi</taxon>
        <taxon>Dikarya</taxon>
        <taxon>Ascomycota</taxon>
        <taxon>Saccharomycotina</taxon>
        <taxon>Dipodascomycetes</taxon>
        <taxon>Dipodascales</taxon>
        <taxon>Dipodascales incertae sedis</taxon>
        <taxon>Yarrowia</taxon>
    </lineage>
</organism>